<comment type="caution">
    <text evidence="2">The sequence shown here is derived from an EMBL/GenBank/DDBJ whole genome shotgun (WGS) entry which is preliminary data.</text>
</comment>
<organism evidence="2 3">
    <name type="scientific">Brassica cretica</name>
    <name type="common">Mustard</name>
    <dbReference type="NCBI Taxonomy" id="69181"/>
    <lineage>
        <taxon>Eukaryota</taxon>
        <taxon>Viridiplantae</taxon>
        <taxon>Streptophyta</taxon>
        <taxon>Embryophyta</taxon>
        <taxon>Tracheophyta</taxon>
        <taxon>Spermatophyta</taxon>
        <taxon>Magnoliopsida</taxon>
        <taxon>eudicotyledons</taxon>
        <taxon>Gunneridae</taxon>
        <taxon>Pentapetalae</taxon>
        <taxon>rosids</taxon>
        <taxon>malvids</taxon>
        <taxon>Brassicales</taxon>
        <taxon>Brassicaceae</taxon>
        <taxon>Brassiceae</taxon>
        <taxon>Brassica</taxon>
    </lineage>
</organism>
<evidence type="ECO:0000256" key="1">
    <source>
        <dbReference type="SAM" id="MobiDB-lite"/>
    </source>
</evidence>
<dbReference type="Proteomes" id="UP000712600">
    <property type="component" value="Unassembled WGS sequence"/>
</dbReference>
<dbReference type="EMBL" id="QGKX02001290">
    <property type="protein sequence ID" value="KAF3538199.1"/>
    <property type="molecule type" value="Genomic_DNA"/>
</dbReference>
<protein>
    <submittedName>
        <fullName evidence="2">Uncharacterized protein</fullName>
    </submittedName>
</protein>
<name>A0A8S9Q6G9_BRACR</name>
<feature type="compositionally biased region" description="Polar residues" evidence="1">
    <location>
        <begin position="115"/>
        <end position="126"/>
    </location>
</feature>
<feature type="compositionally biased region" description="Polar residues" evidence="1">
    <location>
        <begin position="17"/>
        <end position="26"/>
    </location>
</feature>
<feature type="compositionally biased region" description="Acidic residues" evidence="1">
    <location>
        <begin position="79"/>
        <end position="94"/>
    </location>
</feature>
<gene>
    <name evidence="2" type="ORF">F2Q69_00023220</name>
</gene>
<evidence type="ECO:0000313" key="3">
    <source>
        <dbReference type="Proteomes" id="UP000712600"/>
    </source>
</evidence>
<feature type="region of interest" description="Disordered" evidence="1">
    <location>
        <begin position="14"/>
        <end position="67"/>
    </location>
</feature>
<reference evidence="2" key="1">
    <citation type="submission" date="2019-12" db="EMBL/GenBank/DDBJ databases">
        <title>Genome sequencing and annotation of Brassica cretica.</title>
        <authorList>
            <person name="Studholme D.J."/>
            <person name="Sarris P."/>
        </authorList>
    </citation>
    <scope>NUCLEOTIDE SEQUENCE</scope>
    <source>
        <strain evidence="2">PFS-109/04</strain>
        <tissue evidence="2">Leaf</tissue>
    </source>
</reference>
<accession>A0A8S9Q6G9</accession>
<evidence type="ECO:0000313" key="2">
    <source>
        <dbReference type="EMBL" id="KAF3538199.1"/>
    </source>
</evidence>
<proteinExistence type="predicted"/>
<dbReference type="AlphaFoldDB" id="A0A8S9Q6G9"/>
<sequence length="146" mass="15222">MLNSIVLGAGMVEVGQSGKTPDTGGTVSDGIGGSSTPEIGVSEVSGQLNVSREEVVGGSVSGGRTVSPSRFQALADISKEEEVETDELSETEEGEIVADHVEKVVQETSQRQRKPTTVSQRGSQMGANVGKVTKKTIARSKDLKYA</sequence>
<feature type="compositionally biased region" description="Low complexity" evidence="1">
    <location>
        <begin position="56"/>
        <end position="67"/>
    </location>
</feature>
<feature type="region of interest" description="Disordered" evidence="1">
    <location>
        <begin position="105"/>
        <end position="146"/>
    </location>
</feature>
<feature type="region of interest" description="Disordered" evidence="1">
    <location>
        <begin position="75"/>
        <end position="94"/>
    </location>
</feature>